<feature type="signal peptide" evidence="1">
    <location>
        <begin position="1"/>
        <end position="19"/>
    </location>
</feature>
<accession>A0A4Q9KLX0</accession>
<dbReference type="PROSITE" id="PS51257">
    <property type="entry name" value="PROKAR_LIPOPROTEIN"/>
    <property type="match status" value="1"/>
</dbReference>
<dbReference type="RefSeq" id="WP_131171700.1">
    <property type="nucleotide sequence ID" value="NZ_FXTL01000019.1"/>
</dbReference>
<dbReference type="EMBL" id="SDMR01000005">
    <property type="protein sequence ID" value="TBT95404.1"/>
    <property type="molecule type" value="Genomic_DNA"/>
</dbReference>
<dbReference type="Proteomes" id="UP000291933">
    <property type="component" value="Unassembled WGS sequence"/>
</dbReference>
<evidence type="ECO:0000313" key="2">
    <source>
        <dbReference type="EMBL" id="TBT95404.1"/>
    </source>
</evidence>
<reference evidence="2 3" key="1">
    <citation type="submission" date="2019-01" db="EMBL/GenBank/DDBJ databases">
        <title>Lactibacter flavus gen. nov., sp. nov., a novel bacterium of the family Propionibacteriaceae isolated from raw milk and dairy products.</title>
        <authorList>
            <person name="Huptas C."/>
            <person name="Wenning M."/>
            <person name="Breitenwieser F."/>
            <person name="Doll E."/>
            <person name="Von Neubeck M."/>
            <person name="Busse H.-J."/>
            <person name="Scherer S."/>
        </authorList>
    </citation>
    <scope>NUCLEOTIDE SEQUENCE [LARGE SCALE GENOMIC DNA]</scope>
    <source>
        <strain evidence="3">DSM 22130 / JCM 15804 / WR061</strain>
    </source>
</reference>
<evidence type="ECO:0008006" key="4">
    <source>
        <dbReference type="Google" id="ProtNLM"/>
    </source>
</evidence>
<dbReference type="AlphaFoldDB" id="A0A4Q9KLX0"/>
<organism evidence="2 3">
    <name type="scientific">Propioniciclava tarda</name>
    <dbReference type="NCBI Taxonomy" id="433330"/>
    <lineage>
        <taxon>Bacteria</taxon>
        <taxon>Bacillati</taxon>
        <taxon>Actinomycetota</taxon>
        <taxon>Actinomycetes</taxon>
        <taxon>Propionibacteriales</taxon>
        <taxon>Propionibacteriaceae</taxon>
        <taxon>Propioniciclava</taxon>
    </lineage>
</organism>
<protein>
    <recommendedName>
        <fullName evidence="4">Lipoprotein</fullName>
    </recommendedName>
</protein>
<name>A0A4Q9KLX0_PROTD</name>
<gene>
    <name evidence="2" type="ORF">ET996_06250</name>
</gene>
<sequence length="341" mass="35618">MRKLLIPAVAAALLFTGCAAPVTPKQALSDAATKTAQGKDLSYSMKIDTTADDLKKVMTATSSSAVDAQTQSIIDVATSIIPKTVMKVSMHSNGADLNTEKDPQKLDMAMSLAVDSKPIEIMWVKGEAFLHADVEGIGQATGLFTAAQVKMLASSAAASMPWINDVVGGKWVALDKTAVNALIEKAKLQMASAAPSAAPSIDAAKATAAFMDASEITKVDDKTYKSVTDAKKLIKAMAAMDPNDQLTDARADESIAKINDGANLDVTYTLTDGKVSKAVIDVADIMRTWPKADPAQPELAKLAATDFKMALVVEMANDVKITAPSAASTIPASDLEGLTQG</sequence>
<feature type="chain" id="PRO_5039244903" description="Lipoprotein" evidence="1">
    <location>
        <begin position="20"/>
        <end position="341"/>
    </location>
</feature>
<keyword evidence="1" id="KW-0732">Signal</keyword>
<proteinExistence type="predicted"/>
<evidence type="ECO:0000256" key="1">
    <source>
        <dbReference type="SAM" id="SignalP"/>
    </source>
</evidence>
<dbReference type="OrthoDB" id="4319458at2"/>
<evidence type="ECO:0000313" key="3">
    <source>
        <dbReference type="Proteomes" id="UP000291933"/>
    </source>
</evidence>
<keyword evidence="3" id="KW-1185">Reference proteome</keyword>
<comment type="caution">
    <text evidence="2">The sequence shown here is derived from an EMBL/GenBank/DDBJ whole genome shotgun (WGS) entry which is preliminary data.</text>
</comment>